<dbReference type="GO" id="GO:0005634">
    <property type="term" value="C:nucleus"/>
    <property type="evidence" value="ECO:0007669"/>
    <property type="project" value="TreeGrafter"/>
</dbReference>
<feature type="region of interest" description="Disordered" evidence="4">
    <location>
        <begin position="1"/>
        <end position="27"/>
    </location>
</feature>
<evidence type="ECO:0000313" key="6">
    <source>
        <dbReference type="Proteomes" id="UP001381693"/>
    </source>
</evidence>
<dbReference type="Pfam" id="PF04641">
    <property type="entry name" value="Rtf2"/>
    <property type="match status" value="1"/>
</dbReference>
<evidence type="ECO:0000256" key="3">
    <source>
        <dbReference type="ARBA" id="ARBA00030367"/>
    </source>
</evidence>
<dbReference type="InterPro" id="IPR027799">
    <property type="entry name" value="Rtf2_RING-finger"/>
</dbReference>
<evidence type="ECO:0000313" key="5">
    <source>
        <dbReference type="EMBL" id="KAK7069749.1"/>
    </source>
</evidence>
<name>A0AAN8WYR6_HALRR</name>
<protein>
    <recommendedName>
        <fullName evidence="2">Replication termination factor 2</fullName>
    </recommendedName>
    <alternativeName>
        <fullName evidence="3">Replication termination factor 2 domain-containing protein 1</fullName>
    </alternativeName>
</protein>
<accession>A0AAN8WYR6</accession>
<evidence type="ECO:0000256" key="4">
    <source>
        <dbReference type="SAM" id="MobiDB-lite"/>
    </source>
</evidence>
<dbReference type="PANTHER" id="PTHR12775:SF0">
    <property type="entry name" value="REPLICATION TERMINATION FACTOR 2"/>
    <property type="match status" value="1"/>
</dbReference>
<dbReference type="PANTHER" id="PTHR12775">
    <property type="entry name" value="PROTEIN C20ORF43 HOMOLOG"/>
    <property type="match status" value="1"/>
</dbReference>
<proteinExistence type="inferred from homology"/>
<evidence type="ECO:0000256" key="2">
    <source>
        <dbReference type="ARBA" id="ARBA00015157"/>
    </source>
</evidence>
<sequence length="300" mass="33132">MGCDGGTIPRRDELVRTKQKPEQKDKNSERLYRWRHCAVSQAPLKSPIVACEMGRIYNKEELLTRMLDRASEAGIAHIKGLKDFKELNLTPNPGFVKKGADLGDAYTDNQTSEYICPVTSVEMNGKYKFFFVWSCGCVLSERALKEVKSEVCHKCGRAYAEEDVIPLNPSEEEQDEVKAAMLSRRAAAKAAKKAKKEGKRSAESDESEASKSANGKGKKVAKLSEGNGSCGEGTSKSTLRVNGVASAVLRDKDFEKIRSADFSVASDPKASEVFKSLFDTHKTAQKKSSAHWVTCNPQYF</sequence>
<evidence type="ECO:0000256" key="1">
    <source>
        <dbReference type="ARBA" id="ARBA00009885"/>
    </source>
</evidence>
<keyword evidence="6" id="KW-1185">Reference proteome</keyword>
<feature type="compositionally biased region" description="Basic and acidic residues" evidence="4">
    <location>
        <begin position="9"/>
        <end position="27"/>
    </location>
</feature>
<comment type="caution">
    <text evidence="5">The sequence shown here is derived from an EMBL/GenBank/DDBJ whole genome shotgun (WGS) entry which is preliminary data.</text>
</comment>
<dbReference type="GO" id="GO:0006274">
    <property type="term" value="P:DNA replication termination"/>
    <property type="evidence" value="ECO:0007669"/>
    <property type="project" value="TreeGrafter"/>
</dbReference>
<feature type="region of interest" description="Disordered" evidence="4">
    <location>
        <begin position="190"/>
        <end position="236"/>
    </location>
</feature>
<reference evidence="5 6" key="1">
    <citation type="submission" date="2023-11" db="EMBL/GenBank/DDBJ databases">
        <title>Halocaridina rubra genome assembly.</title>
        <authorList>
            <person name="Smith C."/>
        </authorList>
    </citation>
    <scope>NUCLEOTIDE SEQUENCE [LARGE SCALE GENOMIC DNA]</scope>
    <source>
        <strain evidence="5">EP-1</strain>
        <tissue evidence="5">Whole</tissue>
    </source>
</reference>
<dbReference type="Proteomes" id="UP001381693">
    <property type="component" value="Unassembled WGS sequence"/>
</dbReference>
<organism evidence="5 6">
    <name type="scientific">Halocaridina rubra</name>
    <name type="common">Hawaiian red shrimp</name>
    <dbReference type="NCBI Taxonomy" id="373956"/>
    <lineage>
        <taxon>Eukaryota</taxon>
        <taxon>Metazoa</taxon>
        <taxon>Ecdysozoa</taxon>
        <taxon>Arthropoda</taxon>
        <taxon>Crustacea</taxon>
        <taxon>Multicrustacea</taxon>
        <taxon>Malacostraca</taxon>
        <taxon>Eumalacostraca</taxon>
        <taxon>Eucarida</taxon>
        <taxon>Decapoda</taxon>
        <taxon>Pleocyemata</taxon>
        <taxon>Caridea</taxon>
        <taxon>Atyoidea</taxon>
        <taxon>Atyidae</taxon>
        <taxon>Halocaridina</taxon>
    </lineage>
</organism>
<gene>
    <name evidence="5" type="primary">RTFDC1</name>
    <name evidence="5" type="ORF">SK128_007239</name>
</gene>
<comment type="similarity">
    <text evidence="1">Belongs to the rtf2 family.</text>
</comment>
<dbReference type="AlphaFoldDB" id="A0AAN8WYR6"/>
<dbReference type="EMBL" id="JAXCGZ010015881">
    <property type="protein sequence ID" value="KAK7069749.1"/>
    <property type="molecule type" value="Genomic_DNA"/>
</dbReference>
<dbReference type="CDD" id="cd16653">
    <property type="entry name" value="RING-like_Rtf2"/>
    <property type="match status" value="1"/>
</dbReference>
<dbReference type="InterPro" id="IPR006735">
    <property type="entry name" value="Rtf2"/>
</dbReference>